<dbReference type="EMBL" id="CP002869">
    <property type="protein sequence ID" value="AEI42510.1"/>
    <property type="molecule type" value="Genomic_DNA"/>
</dbReference>
<feature type="domain" description="Aminoglycoside phosphotransferase" evidence="2">
    <location>
        <begin position="28"/>
        <end position="271"/>
    </location>
</feature>
<keyword evidence="3" id="KW-0808">Transferase</keyword>
<accession>F8FBE3</accession>
<reference evidence="3 4" key="2">
    <citation type="journal article" date="2013" name="Genome Announc.">
        <title>Genome Sequence of Growth-Improving Paenibacillus mucilaginosus Strain KNP414.</title>
        <authorList>
            <person name="Lu J.J."/>
            <person name="Wang J.F."/>
            <person name="Hu X.F."/>
        </authorList>
    </citation>
    <scope>NUCLEOTIDE SEQUENCE [LARGE SCALE GENOMIC DNA]</scope>
    <source>
        <strain evidence="3 4">KNP414</strain>
    </source>
</reference>
<dbReference type="RefSeq" id="WP_013917666.1">
    <property type="nucleotide sequence ID" value="NC_015690.1"/>
</dbReference>
<dbReference type="HOGENOM" id="CLU_066985_0_0_9"/>
<organism evidence="3 4">
    <name type="scientific">Paenibacillus mucilaginosus (strain KNP414)</name>
    <dbReference type="NCBI Taxonomy" id="1036673"/>
    <lineage>
        <taxon>Bacteria</taxon>
        <taxon>Bacillati</taxon>
        <taxon>Bacillota</taxon>
        <taxon>Bacilli</taxon>
        <taxon>Bacillales</taxon>
        <taxon>Paenibacillaceae</taxon>
        <taxon>Paenibacillus</taxon>
    </lineage>
</organism>
<dbReference type="InterPro" id="IPR050249">
    <property type="entry name" value="Pseudomonas-type_ThrB"/>
</dbReference>
<dbReference type="InterPro" id="IPR002575">
    <property type="entry name" value="Aminoglycoside_PTrfase"/>
</dbReference>
<dbReference type="Pfam" id="PF01636">
    <property type="entry name" value="APH"/>
    <property type="match status" value="1"/>
</dbReference>
<dbReference type="Gene3D" id="3.90.1200.10">
    <property type="match status" value="1"/>
</dbReference>
<dbReference type="PANTHER" id="PTHR21064">
    <property type="entry name" value="AMINOGLYCOSIDE PHOSPHOTRANSFERASE DOMAIN-CONTAINING PROTEIN-RELATED"/>
    <property type="match status" value="1"/>
</dbReference>
<gene>
    <name evidence="3" type="ordered locus">KNP414_03972</name>
</gene>
<proteinExistence type="inferred from homology"/>
<dbReference type="InterPro" id="IPR011009">
    <property type="entry name" value="Kinase-like_dom_sf"/>
</dbReference>
<evidence type="ECO:0000256" key="1">
    <source>
        <dbReference type="ARBA" id="ARBA00038240"/>
    </source>
</evidence>
<dbReference type="Gene3D" id="3.30.200.20">
    <property type="entry name" value="Phosphorylase Kinase, domain 1"/>
    <property type="match status" value="1"/>
</dbReference>
<evidence type="ECO:0000313" key="3">
    <source>
        <dbReference type="EMBL" id="AEI42510.1"/>
    </source>
</evidence>
<protein>
    <submittedName>
        <fullName evidence="3">Aminoglycoside phosphotransferase</fullName>
    </submittedName>
</protein>
<dbReference type="PANTHER" id="PTHR21064:SF6">
    <property type="entry name" value="AMINOGLYCOSIDE PHOSPHOTRANSFERASE DOMAIN-CONTAINING PROTEIN"/>
    <property type="match status" value="1"/>
</dbReference>
<reference evidence="4" key="1">
    <citation type="submission" date="2011-06" db="EMBL/GenBank/DDBJ databases">
        <title>Complete genome sequence of Paenibacillus mucilaginosus KNP414.</title>
        <authorList>
            <person name="Wang J."/>
            <person name="Hu S."/>
            <person name="Hu X."/>
            <person name="Zhang B."/>
            <person name="Dong D."/>
            <person name="Zhang S."/>
            <person name="Zhao K."/>
            <person name="Wu D."/>
        </authorList>
    </citation>
    <scope>NUCLEOTIDE SEQUENCE [LARGE SCALE GENOMIC DNA]</scope>
    <source>
        <strain evidence="4">KNP414</strain>
    </source>
</reference>
<evidence type="ECO:0000313" key="4">
    <source>
        <dbReference type="Proteomes" id="UP000006620"/>
    </source>
</evidence>
<dbReference type="KEGG" id="pms:KNP414_03972"/>
<dbReference type="AlphaFoldDB" id="F8FBE3"/>
<evidence type="ECO:0000259" key="2">
    <source>
        <dbReference type="Pfam" id="PF01636"/>
    </source>
</evidence>
<dbReference type="GO" id="GO:0019202">
    <property type="term" value="F:amino acid kinase activity"/>
    <property type="evidence" value="ECO:0007669"/>
    <property type="project" value="TreeGrafter"/>
</dbReference>
<dbReference type="SUPFAM" id="SSF56112">
    <property type="entry name" value="Protein kinase-like (PK-like)"/>
    <property type="match status" value="1"/>
</dbReference>
<sequence>MFCTSEERISSILAKYFTSPSWIVEEKESGVNNTTRYIRMNGALYVLRIYENHADEQKAAFEHAVLRALGEARLPYAVPQPCLSLEGGTYVFSGDGKLAVLFHYIEGERAELDISEVALAAGEAVGQLTAALEQVKIADAPAYEPYYDIYHVHPLVSREVLRTWLEEMRGLGMKDEAESVRNALDGLEQSLPELLQLPVQLVHSDIVYGNMLASGDRITAVLDFEFVTPDWRAMELGVFLAELFPPDRLGSPEAEEACWQAAERALEGYGRAAGLTKAELQALPQLVLLRRLVLVPHFLGRSLAGVEAEDRAQYYLAGFAKVQRLIAEQGLRLTALAERYIRKEQQA</sequence>
<name>F8FBE3_PAEMK</name>
<comment type="similarity">
    <text evidence="1">Belongs to the pseudomonas-type ThrB family.</text>
</comment>
<dbReference type="Proteomes" id="UP000006620">
    <property type="component" value="Chromosome"/>
</dbReference>
<dbReference type="PATRIC" id="fig|1036673.3.peg.3653"/>